<dbReference type="RefSeq" id="WP_168487249.1">
    <property type="nucleotide sequence ID" value="NZ_JAAZSQ010000014.1"/>
</dbReference>
<accession>A0A7X6HGH8</accession>
<evidence type="ECO:0000313" key="1">
    <source>
        <dbReference type="EMBL" id="NKX55596.1"/>
    </source>
</evidence>
<sequence length="398" mass="42658">MTGSAPGPAGRYRIIAVADSDSYLKFACATLQSLGPGWERRVLLVRSPLQPTPAQLAAATAGTFQDGRPVPVLPAGALAGVLAGADVVLAAATGPVAEEIFLHAARLSPRPALVSALPGVALPATGKALRFRALGDAFITHSHAECRAFSDLAESLQQEQQILVSRLPFLRSAPVPEPVDAPLRTVVFAPQAKVPVERAERVAILQALAALSRRSGLTVRVKLRAWAGEPQTHRERYPYDDLWEQLVETRAAAGHELEFCTGSMAEQLVPGTALATVSSTAALEAVDAGLPVLVLADFGVSEQMLNAVFDGSGLLGTLEDLRAGRFFHPEQGWLRENYFHRQDTPLAELLAFYAARARAGRLATGAGRVAEAQRRRLRQRLRTLLPAPALRLALQLRR</sequence>
<dbReference type="Proteomes" id="UP000544090">
    <property type="component" value="Unassembled WGS sequence"/>
</dbReference>
<dbReference type="EMBL" id="JAAZSQ010000014">
    <property type="protein sequence ID" value="NKX55596.1"/>
    <property type="molecule type" value="Genomic_DNA"/>
</dbReference>
<name>A0A7X6HGH8_9MICC</name>
<dbReference type="InterPro" id="IPR046561">
    <property type="entry name" value="DUF6716"/>
</dbReference>
<proteinExistence type="predicted"/>
<reference evidence="1 2" key="1">
    <citation type="submission" date="2020-04" db="EMBL/GenBank/DDBJ databases">
        <title>Arthrobacter sp. nov.</title>
        <authorList>
            <person name="Liu S."/>
        </authorList>
    </citation>
    <scope>NUCLEOTIDE SEQUENCE [LARGE SCALE GENOMIC DNA]</scope>
    <source>
        <strain evidence="1 2">E918</strain>
    </source>
</reference>
<comment type="caution">
    <text evidence="1">The sequence shown here is derived from an EMBL/GenBank/DDBJ whole genome shotgun (WGS) entry which is preliminary data.</text>
</comment>
<keyword evidence="2" id="KW-1185">Reference proteome</keyword>
<dbReference type="AlphaFoldDB" id="A0A7X6HGH8"/>
<dbReference type="Pfam" id="PF20471">
    <property type="entry name" value="DUF6716"/>
    <property type="match status" value="1"/>
</dbReference>
<gene>
    <name evidence="1" type="ORF">HGG74_13830</name>
</gene>
<evidence type="ECO:0000313" key="2">
    <source>
        <dbReference type="Proteomes" id="UP000544090"/>
    </source>
</evidence>
<protein>
    <submittedName>
        <fullName evidence="1">Uncharacterized protein</fullName>
    </submittedName>
</protein>
<organism evidence="1 2">
    <name type="scientific">Arthrobacter mobilis</name>
    <dbReference type="NCBI Taxonomy" id="2724944"/>
    <lineage>
        <taxon>Bacteria</taxon>
        <taxon>Bacillati</taxon>
        <taxon>Actinomycetota</taxon>
        <taxon>Actinomycetes</taxon>
        <taxon>Micrococcales</taxon>
        <taxon>Micrococcaceae</taxon>
        <taxon>Arthrobacter</taxon>
    </lineage>
</organism>